<feature type="transmembrane region" description="Helical" evidence="12">
    <location>
        <begin position="167"/>
        <end position="190"/>
    </location>
</feature>
<evidence type="ECO:0000256" key="1">
    <source>
        <dbReference type="ARBA" id="ARBA00004141"/>
    </source>
</evidence>
<dbReference type="EMBL" id="JAQJAC010000010">
    <property type="protein sequence ID" value="KAJ5569172.1"/>
    <property type="molecule type" value="Genomic_DNA"/>
</dbReference>
<comment type="similarity">
    <text evidence="2">Belongs to the fungal Na(+)/H(+) exchanger family.</text>
</comment>
<organism evidence="14 15">
    <name type="scientific">Penicillium hetheringtonii</name>
    <dbReference type="NCBI Taxonomy" id="911720"/>
    <lineage>
        <taxon>Eukaryota</taxon>
        <taxon>Fungi</taxon>
        <taxon>Dikarya</taxon>
        <taxon>Ascomycota</taxon>
        <taxon>Pezizomycotina</taxon>
        <taxon>Eurotiomycetes</taxon>
        <taxon>Eurotiomycetidae</taxon>
        <taxon>Eurotiales</taxon>
        <taxon>Aspergillaceae</taxon>
        <taxon>Penicillium</taxon>
    </lineage>
</organism>
<evidence type="ECO:0000256" key="10">
    <source>
        <dbReference type="ARBA" id="ARBA00023201"/>
    </source>
</evidence>
<evidence type="ECO:0000256" key="4">
    <source>
        <dbReference type="ARBA" id="ARBA00022449"/>
    </source>
</evidence>
<reference evidence="14 15" key="1">
    <citation type="journal article" date="2023" name="IMA Fungus">
        <title>Comparative genomic study of the Penicillium genus elucidates a diverse pangenome and 15 lateral gene transfer events.</title>
        <authorList>
            <person name="Petersen C."/>
            <person name="Sorensen T."/>
            <person name="Nielsen M.R."/>
            <person name="Sondergaard T.E."/>
            <person name="Sorensen J.L."/>
            <person name="Fitzpatrick D.A."/>
            <person name="Frisvad J.C."/>
            <person name="Nielsen K.L."/>
        </authorList>
    </citation>
    <scope>NUCLEOTIDE SEQUENCE [LARGE SCALE GENOMIC DNA]</scope>
    <source>
        <strain evidence="14 15">IBT 29057</strain>
    </source>
</reference>
<keyword evidence="10" id="KW-0739">Sodium transport</keyword>
<comment type="subcellular location">
    <subcellularLocation>
        <location evidence="1">Membrane</location>
        <topology evidence="1">Multi-pass membrane protein</topology>
    </subcellularLocation>
</comment>
<feature type="transmembrane region" description="Helical" evidence="12">
    <location>
        <begin position="333"/>
        <end position="353"/>
    </location>
</feature>
<keyword evidence="9 12" id="KW-0472">Membrane</keyword>
<feature type="compositionally biased region" description="Polar residues" evidence="11">
    <location>
        <begin position="529"/>
        <end position="546"/>
    </location>
</feature>
<feature type="transmembrane region" description="Helical" evidence="12">
    <location>
        <begin position="408"/>
        <end position="429"/>
    </location>
</feature>
<evidence type="ECO:0000313" key="15">
    <source>
        <dbReference type="Proteomes" id="UP001216150"/>
    </source>
</evidence>
<sequence length="546" mass="60415">MPTLALINFNIVCATLGGFISLFGLVSYLCKERFYLSEALISLLAGVAFSPHAANFIRPDDYSLHSQENLDAITLHFTRLVLGVQLVLAGVQLPKRYLQIEWRSLSLLLGPGMVAMWMCSSLIIWAMIPDFKFLYALIVGACVTPTDPVLSNSIVKGKFADKHVPRIIVAESGANDGLGYPFLFFGIYLLKYLGVDGKGNSSGAGKAMGLWFYETWVYTIILSVVYGIVTGWLSRKLLRWAEEKHYVDRESFLVFAIALALFIVGTCGLIGTDDLLACFVAGNVFTQDDWFRLETMDDSLQPTIDMLLNLAVFMWFGAVCPWSLFLNNQIIPIYRLIFLGVLILLVRRLPVVLAMHKYIHQIEHFRQACFVGFFGPIGVGAIFYLSISREFLFEITVDGKVRQDAQEVADAVNIVVWFLVICSIVVHGLSVPIGKAGYRLPRTISNVISTSLDEPEPVSHSNSHHFHSIAMPLSISSFRSRKCGTRATTATTPQPPSFRIGRPVVPSANEEQPGSGQTDGPNRPVNLAVTESPTISNEDFGTVNSR</sequence>
<feature type="transmembrane region" description="Helical" evidence="12">
    <location>
        <begin position="73"/>
        <end position="93"/>
    </location>
</feature>
<feature type="compositionally biased region" description="Polar residues" evidence="11">
    <location>
        <begin position="509"/>
        <end position="520"/>
    </location>
</feature>
<dbReference type="FunFam" id="1.20.1530.20:FF:000015">
    <property type="entry name" value="Na(+)/H(+) antiporter 2"/>
    <property type="match status" value="1"/>
</dbReference>
<dbReference type="AlphaFoldDB" id="A0AAD6DAC4"/>
<keyword evidence="15" id="KW-1185">Reference proteome</keyword>
<dbReference type="Pfam" id="PF00999">
    <property type="entry name" value="Na_H_Exchanger"/>
    <property type="match status" value="1"/>
</dbReference>
<evidence type="ECO:0000256" key="7">
    <source>
        <dbReference type="ARBA" id="ARBA00023053"/>
    </source>
</evidence>
<proteinExistence type="inferred from homology"/>
<evidence type="ECO:0000259" key="13">
    <source>
        <dbReference type="Pfam" id="PF00999"/>
    </source>
</evidence>
<dbReference type="Proteomes" id="UP001216150">
    <property type="component" value="Unassembled WGS sequence"/>
</dbReference>
<evidence type="ECO:0000256" key="8">
    <source>
        <dbReference type="ARBA" id="ARBA00023065"/>
    </source>
</evidence>
<feature type="domain" description="Cation/H+ exchanger transmembrane" evidence="13">
    <location>
        <begin position="25"/>
        <end position="432"/>
    </location>
</feature>
<feature type="region of interest" description="Disordered" evidence="11">
    <location>
        <begin position="484"/>
        <end position="546"/>
    </location>
</feature>
<evidence type="ECO:0000256" key="2">
    <source>
        <dbReference type="ARBA" id="ARBA00005248"/>
    </source>
</evidence>
<evidence type="ECO:0000256" key="9">
    <source>
        <dbReference type="ARBA" id="ARBA00023136"/>
    </source>
</evidence>
<feature type="transmembrane region" description="Helical" evidence="12">
    <location>
        <begin position="134"/>
        <end position="155"/>
    </location>
</feature>
<feature type="transmembrane region" description="Helical" evidence="12">
    <location>
        <begin position="105"/>
        <end position="128"/>
    </location>
</feature>
<keyword evidence="3" id="KW-0813">Transport</keyword>
<feature type="transmembrane region" description="Helical" evidence="12">
    <location>
        <begin position="306"/>
        <end position="326"/>
    </location>
</feature>
<accession>A0AAD6DAC4</accession>
<keyword evidence="6 12" id="KW-1133">Transmembrane helix</keyword>
<feature type="transmembrane region" description="Helical" evidence="12">
    <location>
        <begin position="6"/>
        <end position="28"/>
    </location>
</feature>
<keyword evidence="5 12" id="KW-0812">Transmembrane</keyword>
<evidence type="ECO:0000256" key="12">
    <source>
        <dbReference type="SAM" id="Phobius"/>
    </source>
</evidence>
<protein>
    <recommendedName>
        <fullName evidence="13">Cation/H+ exchanger transmembrane domain-containing protein</fullName>
    </recommendedName>
</protein>
<feature type="transmembrane region" description="Helical" evidence="12">
    <location>
        <begin position="365"/>
        <end position="387"/>
    </location>
</feature>
<evidence type="ECO:0000256" key="6">
    <source>
        <dbReference type="ARBA" id="ARBA00022989"/>
    </source>
</evidence>
<keyword evidence="8" id="KW-0406">Ion transport</keyword>
<dbReference type="InterPro" id="IPR038770">
    <property type="entry name" value="Na+/solute_symporter_sf"/>
</dbReference>
<dbReference type="GO" id="GO:0120029">
    <property type="term" value="P:proton export across plasma membrane"/>
    <property type="evidence" value="ECO:0007669"/>
    <property type="project" value="InterPro"/>
</dbReference>
<comment type="caution">
    <text evidence="14">The sequence shown here is derived from an EMBL/GenBank/DDBJ whole genome shotgun (WGS) entry which is preliminary data.</text>
</comment>
<dbReference type="InterPro" id="IPR006153">
    <property type="entry name" value="Cation/H_exchanger_TM"/>
</dbReference>
<gene>
    <name evidence="14" type="ORF">N7450_011658</name>
</gene>
<dbReference type="Gene3D" id="1.20.1530.20">
    <property type="match status" value="1"/>
</dbReference>
<keyword evidence="7" id="KW-0915">Sodium</keyword>
<dbReference type="GO" id="GO:0015385">
    <property type="term" value="F:sodium:proton antiporter activity"/>
    <property type="evidence" value="ECO:0007669"/>
    <property type="project" value="InterPro"/>
</dbReference>
<evidence type="ECO:0000256" key="5">
    <source>
        <dbReference type="ARBA" id="ARBA00022692"/>
    </source>
</evidence>
<feature type="transmembrane region" description="Helical" evidence="12">
    <location>
        <begin position="253"/>
        <end position="286"/>
    </location>
</feature>
<evidence type="ECO:0000313" key="14">
    <source>
        <dbReference type="EMBL" id="KAJ5569172.1"/>
    </source>
</evidence>
<dbReference type="GO" id="GO:0036376">
    <property type="term" value="P:sodium ion export across plasma membrane"/>
    <property type="evidence" value="ECO:0007669"/>
    <property type="project" value="InterPro"/>
</dbReference>
<feature type="transmembrane region" description="Helical" evidence="12">
    <location>
        <begin position="210"/>
        <end position="233"/>
    </location>
</feature>
<dbReference type="PANTHER" id="PTHR31382">
    <property type="entry name" value="NA(+)/H(+) ANTIPORTER"/>
    <property type="match status" value="1"/>
</dbReference>
<evidence type="ECO:0000256" key="3">
    <source>
        <dbReference type="ARBA" id="ARBA00022448"/>
    </source>
</evidence>
<name>A0AAD6DAC4_9EURO</name>
<feature type="transmembrane region" description="Helical" evidence="12">
    <location>
        <begin position="35"/>
        <end position="53"/>
    </location>
</feature>
<dbReference type="GO" id="GO:0042391">
    <property type="term" value="P:regulation of membrane potential"/>
    <property type="evidence" value="ECO:0007669"/>
    <property type="project" value="InterPro"/>
</dbReference>
<evidence type="ECO:0000256" key="11">
    <source>
        <dbReference type="SAM" id="MobiDB-lite"/>
    </source>
</evidence>
<dbReference type="GO" id="GO:0005886">
    <property type="term" value="C:plasma membrane"/>
    <property type="evidence" value="ECO:0007669"/>
    <property type="project" value="InterPro"/>
</dbReference>
<dbReference type="InterPro" id="IPR004712">
    <property type="entry name" value="Na+/H+_antiporter_fungi"/>
</dbReference>
<dbReference type="PANTHER" id="PTHR31382:SF1">
    <property type="entry name" value="SODIUM ION_PROTON EXCHANGER (EUROFUNG)"/>
    <property type="match status" value="1"/>
</dbReference>
<keyword evidence="4" id="KW-0050">Antiport</keyword>